<reference key="1">
    <citation type="journal article" date="2011" name="Mol. Biol. Evol.">
        <title>Unity in variety -- the pan-genome of the Chlamydiae.</title>
        <authorList>
            <person name="Collingro A."/>
            <person name="Tischler P."/>
            <person name="Weinmaier T."/>
            <person name="Penz T."/>
            <person name="Heinz E."/>
            <person name="Brunham R.C."/>
            <person name="Read T.D."/>
            <person name="Bavoil P.M."/>
            <person name="Sachse K."/>
            <person name="Kahane S."/>
            <person name="Friedman M.G."/>
            <person name="Rattei T."/>
            <person name="Myers G.S.A."/>
            <person name="Horn M."/>
        </authorList>
    </citation>
    <scope>NUCLEOTIDE SEQUENCE</scope>
    <source>
        <strain>Z</strain>
    </source>
</reference>
<protein>
    <submittedName>
        <fullName evidence="1">Uncharacterized protein</fullName>
    </submittedName>
</protein>
<evidence type="ECO:0000313" key="2">
    <source>
        <dbReference type="Proteomes" id="UP000000496"/>
    </source>
</evidence>
<reference evidence="1 2" key="2">
    <citation type="journal article" date="2011" name="Mol. Biol. Evol.">
        <title>Unity in variety--the pan-genome of the Chlamydiae.</title>
        <authorList>
            <person name="Collingro A."/>
            <person name="Tischler P."/>
            <person name="Weinmaier T."/>
            <person name="Penz T."/>
            <person name="Heinz E."/>
            <person name="Brunham R.C."/>
            <person name="Read T.D."/>
            <person name="Bavoil P.M."/>
            <person name="Sachse K."/>
            <person name="Kahane S."/>
            <person name="Friedman M.G."/>
            <person name="Rattei T."/>
            <person name="Myers G.S."/>
            <person name="Horn M."/>
        </authorList>
    </citation>
    <scope>NUCLEOTIDE SEQUENCE [LARGE SCALE GENOMIC DNA]</scope>
    <source>
        <strain evidence="2">ATCC VR-1471 / Z</strain>
    </source>
</reference>
<evidence type="ECO:0000313" key="1">
    <source>
        <dbReference type="EMBL" id="CCB88854.1"/>
    </source>
</evidence>
<sequence length="40" mass="4686">MPFPLLKSPLVSWTMWLILGEKNSAKIWIKLAIEFFVAEH</sequence>
<dbReference type="KEGG" id="sng:SNE_A09770"/>
<keyword evidence="2" id="KW-1185">Reference proteome</keyword>
<accession>F8L7V2</accession>
<name>F8L7V2_SIMNZ</name>
<dbReference type="HOGENOM" id="CLU_3296553_0_0_0"/>
<dbReference type="AlphaFoldDB" id="F8L7V2"/>
<gene>
    <name evidence="1" type="ordered locus">SNE_A09770</name>
</gene>
<dbReference type="Proteomes" id="UP000000496">
    <property type="component" value="Chromosome gsn.131"/>
</dbReference>
<dbReference type="EMBL" id="FR872582">
    <property type="protein sequence ID" value="CCB88854.1"/>
    <property type="molecule type" value="Genomic_DNA"/>
</dbReference>
<proteinExistence type="predicted"/>
<organism evidence="1 2">
    <name type="scientific">Simkania negevensis (strain ATCC VR-1471 / DSM 27360 / Z)</name>
    <dbReference type="NCBI Taxonomy" id="331113"/>
    <lineage>
        <taxon>Bacteria</taxon>
        <taxon>Pseudomonadati</taxon>
        <taxon>Chlamydiota</taxon>
        <taxon>Chlamydiia</taxon>
        <taxon>Parachlamydiales</taxon>
        <taxon>Simkaniaceae</taxon>
        <taxon>Simkania</taxon>
    </lineage>
</organism>